<dbReference type="SUPFAM" id="SSF53254">
    <property type="entry name" value="Phosphoglycerate mutase-like"/>
    <property type="match status" value="1"/>
</dbReference>
<dbReference type="GO" id="GO:0004331">
    <property type="term" value="F:fructose-2,6-bisphosphate 2-phosphatase activity"/>
    <property type="evidence" value="ECO:0007669"/>
    <property type="project" value="TreeGrafter"/>
</dbReference>
<proteinExistence type="predicted"/>
<protein>
    <submittedName>
        <fullName evidence="4">Phosphoglycerate mutase</fullName>
    </submittedName>
</protein>
<reference evidence="4 5" key="1">
    <citation type="submission" date="2020-08" db="EMBL/GenBank/DDBJ databases">
        <title>Complete Genome Sequence of Effusibacillus dendaii Strain skT53, Isolated from Farmland soil.</title>
        <authorList>
            <person name="Konishi T."/>
            <person name="Kawasaki H."/>
        </authorList>
    </citation>
    <scope>NUCLEOTIDE SEQUENCE [LARGE SCALE GENOMIC DNA]</scope>
    <source>
        <strain evidence="5">skT53</strain>
    </source>
</reference>
<evidence type="ECO:0000313" key="4">
    <source>
        <dbReference type="EMBL" id="BCJ85936.1"/>
    </source>
</evidence>
<dbReference type="GO" id="GO:0043456">
    <property type="term" value="P:regulation of pentose-phosphate shunt"/>
    <property type="evidence" value="ECO:0007669"/>
    <property type="project" value="TreeGrafter"/>
</dbReference>
<name>A0A7I8DAT5_9BACL</name>
<dbReference type="GO" id="GO:0045820">
    <property type="term" value="P:negative regulation of glycolytic process"/>
    <property type="evidence" value="ECO:0007669"/>
    <property type="project" value="TreeGrafter"/>
</dbReference>
<feature type="active site" description="Proton donor/acceptor" evidence="2">
    <location>
        <position position="83"/>
    </location>
</feature>
<evidence type="ECO:0000256" key="1">
    <source>
        <dbReference type="ARBA" id="ARBA00022801"/>
    </source>
</evidence>
<dbReference type="PANTHER" id="PTHR46517:SF1">
    <property type="entry name" value="FRUCTOSE-2,6-BISPHOSPHATASE TIGAR"/>
    <property type="match status" value="1"/>
</dbReference>
<dbReference type="EMBL" id="AP023366">
    <property type="protein sequence ID" value="BCJ85936.1"/>
    <property type="molecule type" value="Genomic_DNA"/>
</dbReference>
<keyword evidence="5" id="KW-1185">Reference proteome</keyword>
<dbReference type="Gene3D" id="3.40.50.1240">
    <property type="entry name" value="Phosphoglycerate mutase-like"/>
    <property type="match status" value="1"/>
</dbReference>
<feature type="binding site" evidence="3">
    <location>
        <begin position="9"/>
        <end position="16"/>
    </location>
    <ligand>
        <name>substrate</name>
    </ligand>
</feature>
<accession>A0A7I8DAT5</accession>
<evidence type="ECO:0000313" key="5">
    <source>
        <dbReference type="Proteomes" id="UP000593802"/>
    </source>
</evidence>
<dbReference type="PANTHER" id="PTHR46517">
    <property type="entry name" value="FRUCTOSE-2,6-BISPHOSPHATASE TIGAR"/>
    <property type="match status" value="1"/>
</dbReference>
<feature type="binding site" evidence="3">
    <location>
        <begin position="83"/>
        <end position="86"/>
    </location>
    <ligand>
        <name>substrate</name>
    </ligand>
</feature>
<dbReference type="CDD" id="cd07067">
    <property type="entry name" value="HP_PGM_like"/>
    <property type="match status" value="1"/>
</dbReference>
<dbReference type="RefSeq" id="WP_200759996.1">
    <property type="nucleotide sequence ID" value="NZ_AP023366.1"/>
</dbReference>
<dbReference type="InterPro" id="IPR013078">
    <property type="entry name" value="His_Pase_superF_clade-1"/>
</dbReference>
<dbReference type="PROSITE" id="PS00175">
    <property type="entry name" value="PG_MUTASE"/>
    <property type="match status" value="1"/>
</dbReference>
<dbReference type="KEGG" id="eff:skT53_09210"/>
<dbReference type="Pfam" id="PF00300">
    <property type="entry name" value="His_Phos_1"/>
    <property type="match status" value="1"/>
</dbReference>
<feature type="binding site" evidence="3">
    <location>
        <position position="59"/>
    </location>
    <ligand>
        <name>substrate</name>
    </ligand>
</feature>
<dbReference type="GO" id="GO:0005829">
    <property type="term" value="C:cytosol"/>
    <property type="evidence" value="ECO:0007669"/>
    <property type="project" value="TreeGrafter"/>
</dbReference>
<dbReference type="Proteomes" id="UP000593802">
    <property type="component" value="Chromosome"/>
</dbReference>
<gene>
    <name evidence="4" type="primary">gpmB</name>
    <name evidence="4" type="ORF">skT53_09210</name>
</gene>
<evidence type="ECO:0000256" key="2">
    <source>
        <dbReference type="PIRSR" id="PIRSR613078-1"/>
    </source>
</evidence>
<dbReference type="PIRSF" id="PIRSF000709">
    <property type="entry name" value="6PFK_2-Ptase"/>
    <property type="match status" value="1"/>
</dbReference>
<dbReference type="AlphaFoldDB" id="A0A7I8DAT5"/>
<feature type="active site" description="Tele-phosphohistidine intermediate" evidence="2">
    <location>
        <position position="10"/>
    </location>
</feature>
<organism evidence="4 5">
    <name type="scientific">Effusibacillus dendaii</name>
    <dbReference type="NCBI Taxonomy" id="2743772"/>
    <lineage>
        <taxon>Bacteria</taxon>
        <taxon>Bacillati</taxon>
        <taxon>Bacillota</taxon>
        <taxon>Bacilli</taxon>
        <taxon>Bacillales</taxon>
        <taxon>Alicyclobacillaceae</taxon>
        <taxon>Effusibacillus</taxon>
    </lineage>
</organism>
<keyword evidence="1" id="KW-0378">Hydrolase</keyword>
<dbReference type="InterPro" id="IPR051695">
    <property type="entry name" value="Phosphoglycerate_Mutase"/>
</dbReference>
<dbReference type="InterPro" id="IPR029033">
    <property type="entry name" value="His_PPase_superfam"/>
</dbReference>
<evidence type="ECO:0000256" key="3">
    <source>
        <dbReference type="PIRSR" id="PIRSR613078-2"/>
    </source>
</evidence>
<dbReference type="SMART" id="SM00855">
    <property type="entry name" value="PGAM"/>
    <property type="match status" value="1"/>
</dbReference>
<sequence>MMTEICLVRHGETAWNREARMQGSQDTPLSEVGIRQARIAAAQLAKESWDVIYSSDLSRAKHTAEEANEHLQIPHYVEKGLRERSYGILEGMIRSDIEQMYPGVFSGETNHEIAGLESFESLSQRVKDTIETIARRHPGQRILIFTHGGTINAFLHAITGQKAGKIGNTAITRVRFDNQEWYVDCVNDCSHLTETPVE</sequence>
<dbReference type="InterPro" id="IPR001345">
    <property type="entry name" value="PG/BPGM_mutase_AS"/>
</dbReference>